<dbReference type="Gene3D" id="3.30.200.20">
    <property type="entry name" value="Phosphorylase Kinase, domain 1"/>
    <property type="match status" value="1"/>
</dbReference>
<feature type="domain" description="AGC-kinase C-terminal" evidence="10">
    <location>
        <begin position="315"/>
        <end position="368"/>
    </location>
</feature>
<dbReference type="PROSITE" id="PS00108">
    <property type="entry name" value="PROTEIN_KINASE_ST"/>
    <property type="match status" value="1"/>
</dbReference>
<dbReference type="InterPro" id="IPR017441">
    <property type="entry name" value="Protein_kinase_ATP_BS"/>
</dbReference>
<evidence type="ECO:0000256" key="8">
    <source>
        <dbReference type="SAM" id="MobiDB-lite"/>
    </source>
</evidence>
<evidence type="ECO:0000313" key="12">
    <source>
        <dbReference type="EMBL" id="CAF0893333.1"/>
    </source>
</evidence>
<organism evidence="11 15">
    <name type="scientific">Rotaria sordida</name>
    <dbReference type="NCBI Taxonomy" id="392033"/>
    <lineage>
        <taxon>Eukaryota</taxon>
        <taxon>Metazoa</taxon>
        <taxon>Spiralia</taxon>
        <taxon>Gnathifera</taxon>
        <taxon>Rotifera</taxon>
        <taxon>Eurotatoria</taxon>
        <taxon>Bdelloidea</taxon>
        <taxon>Philodinida</taxon>
        <taxon>Philodinidae</taxon>
        <taxon>Rotaria</taxon>
    </lineage>
</organism>
<evidence type="ECO:0000256" key="5">
    <source>
        <dbReference type="ARBA" id="ARBA00022840"/>
    </source>
</evidence>
<dbReference type="AlphaFoldDB" id="A0A813UA45"/>
<protein>
    <submittedName>
        <fullName evidence="11">Uncharacterized protein</fullName>
    </submittedName>
</protein>
<dbReference type="PANTHER" id="PTHR24353:SF37">
    <property type="entry name" value="CAMP-DEPENDENT PROTEIN KINASE CATALYTIC SUBUNIT PRKX"/>
    <property type="match status" value="1"/>
</dbReference>
<evidence type="ECO:0000259" key="10">
    <source>
        <dbReference type="PROSITE" id="PS51285"/>
    </source>
</evidence>
<dbReference type="SMART" id="SM00220">
    <property type="entry name" value="S_TKc"/>
    <property type="match status" value="1"/>
</dbReference>
<dbReference type="EMBL" id="CAJNOO010000133">
    <property type="protein sequence ID" value="CAF0820518.1"/>
    <property type="molecule type" value="Genomic_DNA"/>
</dbReference>
<dbReference type="Gene3D" id="1.10.510.10">
    <property type="entry name" value="Transferase(Phosphotransferase) domain 1"/>
    <property type="match status" value="1"/>
</dbReference>
<dbReference type="OrthoDB" id="63267at2759"/>
<dbReference type="Proteomes" id="UP000663823">
    <property type="component" value="Unassembled WGS sequence"/>
</dbReference>
<evidence type="ECO:0000313" key="14">
    <source>
        <dbReference type="EMBL" id="CAF3594291.1"/>
    </source>
</evidence>
<dbReference type="EMBL" id="CAJNOU010000158">
    <property type="protein sequence ID" value="CAF0893333.1"/>
    <property type="molecule type" value="Genomic_DNA"/>
</dbReference>
<name>A0A813UA45_9BILA</name>
<evidence type="ECO:0000313" key="13">
    <source>
        <dbReference type="EMBL" id="CAF3496514.1"/>
    </source>
</evidence>
<evidence type="ECO:0000256" key="4">
    <source>
        <dbReference type="ARBA" id="ARBA00022777"/>
    </source>
</evidence>
<evidence type="ECO:0000313" key="15">
    <source>
        <dbReference type="Proteomes" id="UP000663882"/>
    </source>
</evidence>
<comment type="similarity">
    <text evidence="7">Belongs to the protein kinase superfamily.</text>
</comment>
<dbReference type="Proteomes" id="UP000663874">
    <property type="component" value="Unassembled WGS sequence"/>
</dbReference>
<dbReference type="InterPro" id="IPR000719">
    <property type="entry name" value="Prot_kinase_dom"/>
</dbReference>
<dbReference type="SMART" id="SM00133">
    <property type="entry name" value="S_TK_X"/>
    <property type="match status" value="1"/>
</dbReference>
<keyword evidence="1 7" id="KW-0723">Serine/threonine-protein kinase</keyword>
<feature type="region of interest" description="Disordered" evidence="8">
    <location>
        <begin position="1"/>
        <end position="29"/>
    </location>
</feature>
<dbReference type="FunFam" id="3.30.200.20:FF:000042">
    <property type="entry name" value="Aurora kinase A"/>
    <property type="match status" value="1"/>
</dbReference>
<evidence type="ECO:0000256" key="2">
    <source>
        <dbReference type="ARBA" id="ARBA00022679"/>
    </source>
</evidence>
<dbReference type="InterPro" id="IPR008271">
    <property type="entry name" value="Ser/Thr_kinase_AS"/>
</dbReference>
<dbReference type="Proteomes" id="UP000663889">
    <property type="component" value="Unassembled WGS sequence"/>
</dbReference>
<keyword evidence="3 6" id="KW-0547">Nucleotide-binding</keyword>
<dbReference type="PROSITE" id="PS51285">
    <property type="entry name" value="AGC_KINASE_CTER"/>
    <property type="match status" value="1"/>
</dbReference>
<keyword evidence="4" id="KW-0418">Kinase</keyword>
<proteinExistence type="inferred from homology"/>
<feature type="compositionally biased region" description="Polar residues" evidence="8">
    <location>
        <begin position="1"/>
        <end position="27"/>
    </location>
</feature>
<gene>
    <name evidence="14" type="ORF">FNK824_LOCUS3082</name>
    <name evidence="13" type="ORF">OTI717_LOCUS1450</name>
    <name evidence="11" type="ORF">RFH988_LOCUS4916</name>
    <name evidence="12" type="ORF">SEV965_LOCUS5250</name>
</gene>
<feature type="binding site" evidence="6">
    <location>
        <position position="88"/>
    </location>
    <ligand>
        <name>ATP</name>
        <dbReference type="ChEBI" id="CHEBI:30616"/>
    </ligand>
</feature>
<dbReference type="Proteomes" id="UP000663882">
    <property type="component" value="Unassembled WGS sequence"/>
</dbReference>
<dbReference type="InterPro" id="IPR000961">
    <property type="entry name" value="AGC-kinase_C"/>
</dbReference>
<evidence type="ECO:0000256" key="1">
    <source>
        <dbReference type="ARBA" id="ARBA00022527"/>
    </source>
</evidence>
<dbReference type="FunFam" id="1.10.510.10:FF:000210">
    <property type="entry name" value="Non-specific serine/threonine protein kinase"/>
    <property type="match status" value="1"/>
</dbReference>
<dbReference type="GO" id="GO:0005829">
    <property type="term" value="C:cytosol"/>
    <property type="evidence" value="ECO:0007669"/>
    <property type="project" value="TreeGrafter"/>
</dbReference>
<reference evidence="11" key="1">
    <citation type="submission" date="2021-02" db="EMBL/GenBank/DDBJ databases">
        <authorList>
            <person name="Nowell W R."/>
        </authorList>
    </citation>
    <scope>NUCLEOTIDE SEQUENCE</scope>
</reference>
<dbReference type="PROSITE" id="PS00107">
    <property type="entry name" value="PROTEIN_KINASE_ATP"/>
    <property type="match status" value="1"/>
</dbReference>
<evidence type="ECO:0000259" key="9">
    <source>
        <dbReference type="PROSITE" id="PS50011"/>
    </source>
</evidence>
<dbReference type="GO" id="GO:0005524">
    <property type="term" value="F:ATP binding"/>
    <property type="evidence" value="ECO:0007669"/>
    <property type="project" value="UniProtKB-UniRule"/>
</dbReference>
<dbReference type="SUPFAM" id="SSF56112">
    <property type="entry name" value="Protein kinase-like (PK-like)"/>
    <property type="match status" value="1"/>
</dbReference>
<comment type="caution">
    <text evidence="11">The sequence shown here is derived from an EMBL/GenBank/DDBJ whole genome shotgun (WGS) entry which is preliminary data.</text>
</comment>
<dbReference type="PROSITE" id="PS50011">
    <property type="entry name" value="PROTEIN_KINASE_DOM"/>
    <property type="match status" value="1"/>
</dbReference>
<dbReference type="GO" id="GO:0004691">
    <property type="term" value="F:cAMP-dependent protein kinase activity"/>
    <property type="evidence" value="ECO:0007669"/>
    <property type="project" value="TreeGrafter"/>
</dbReference>
<dbReference type="Pfam" id="PF00069">
    <property type="entry name" value="Pkinase"/>
    <property type="match status" value="1"/>
</dbReference>
<keyword evidence="2" id="KW-0808">Transferase</keyword>
<accession>A0A813UA45</accession>
<evidence type="ECO:0000256" key="7">
    <source>
        <dbReference type="RuleBase" id="RU000304"/>
    </source>
</evidence>
<sequence length="368" mass="42277">MASRSSVQINSLHTSNRTTESPTLNNHKTNESDTVLVAKKFSCVSLVEREERQQALDRLEILKTVGTGSYGHVVVARDRDTSNYYALKIFTINHVVQSRQTEHVKSEKEILSVIKHPFIIRLYWTHHSEQFLYMLLDYVPGGELFTYMRRKGIFDIKSSLFYISEITLAFEYLHSLQIVYRDLKPENILLDAEGHVKIVDFGFAKKILNKTFTTCGTPDYLSPELFKGTGHNKSTDWWSLGILLFEMLSGATPFNPNQNESEIPSRVLAGRITWPRTIDDQSKVFIKKLLVQNPDKRLGAGRNGSREVKEQPFFASIKWEDVYARKLKPPIVPTVQHAGDTSCFDQYKEDWRSAPFASDKELELFADF</sequence>
<dbReference type="EMBL" id="CAJOAX010000062">
    <property type="protein sequence ID" value="CAF3496514.1"/>
    <property type="molecule type" value="Genomic_DNA"/>
</dbReference>
<evidence type="ECO:0000313" key="11">
    <source>
        <dbReference type="EMBL" id="CAF0820518.1"/>
    </source>
</evidence>
<dbReference type="EMBL" id="CAJOBE010000199">
    <property type="protein sequence ID" value="CAF3594291.1"/>
    <property type="molecule type" value="Genomic_DNA"/>
</dbReference>
<keyword evidence="5 6" id="KW-0067">ATP-binding</keyword>
<feature type="domain" description="Protein kinase" evidence="9">
    <location>
        <begin position="59"/>
        <end position="314"/>
    </location>
</feature>
<dbReference type="PANTHER" id="PTHR24353">
    <property type="entry name" value="CYCLIC NUCLEOTIDE-DEPENDENT PROTEIN KINASE"/>
    <property type="match status" value="1"/>
</dbReference>
<evidence type="ECO:0000256" key="3">
    <source>
        <dbReference type="ARBA" id="ARBA00022741"/>
    </source>
</evidence>
<dbReference type="GO" id="GO:0005952">
    <property type="term" value="C:cAMP-dependent protein kinase complex"/>
    <property type="evidence" value="ECO:0007669"/>
    <property type="project" value="TreeGrafter"/>
</dbReference>
<evidence type="ECO:0000256" key="6">
    <source>
        <dbReference type="PROSITE-ProRule" id="PRU10141"/>
    </source>
</evidence>
<dbReference type="InterPro" id="IPR011009">
    <property type="entry name" value="Kinase-like_dom_sf"/>
</dbReference>